<keyword evidence="1" id="KW-0677">Repeat</keyword>
<dbReference type="GO" id="GO:0003824">
    <property type="term" value="F:catalytic activity"/>
    <property type="evidence" value="ECO:0007669"/>
    <property type="project" value="InterPro"/>
</dbReference>
<dbReference type="PROSITE" id="PS50088">
    <property type="entry name" value="ANK_REPEAT"/>
    <property type="match status" value="1"/>
</dbReference>
<dbReference type="Proteomes" id="UP001313282">
    <property type="component" value="Unassembled WGS sequence"/>
</dbReference>
<dbReference type="Pfam" id="PF22939">
    <property type="entry name" value="WHD_GPIID"/>
    <property type="match status" value="1"/>
</dbReference>
<dbReference type="InterPro" id="IPR027417">
    <property type="entry name" value="P-loop_NTPase"/>
</dbReference>
<dbReference type="Gene3D" id="3.40.50.300">
    <property type="entry name" value="P-loop containing nucleotide triphosphate hydrolases"/>
    <property type="match status" value="1"/>
</dbReference>
<dbReference type="InterPro" id="IPR036770">
    <property type="entry name" value="Ankyrin_rpt-contain_sf"/>
</dbReference>
<feature type="domain" description="Nucleoside phosphorylase" evidence="4">
    <location>
        <begin position="15"/>
        <end position="296"/>
    </location>
</feature>
<dbReference type="SUPFAM" id="SSF48403">
    <property type="entry name" value="Ankyrin repeat"/>
    <property type="match status" value="1"/>
</dbReference>
<dbReference type="Pfam" id="PF01048">
    <property type="entry name" value="PNP_UDP_1"/>
    <property type="match status" value="1"/>
</dbReference>
<organism evidence="7 8">
    <name type="scientific">Orbilia javanica</name>
    <dbReference type="NCBI Taxonomy" id="47235"/>
    <lineage>
        <taxon>Eukaryota</taxon>
        <taxon>Fungi</taxon>
        <taxon>Dikarya</taxon>
        <taxon>Ascomycota</taxon>
        <taxon>Pezizomycotina</taxon>
        <taxon>Orbiliomycetes</taxon>
        <taxon>Orbiliales</taxon>
        <taxon>Orbiliaceae</taxon>
        <taxon>Orbilia</taxon>
    </lineage>
</organism>
<dbReference type="InterPro" id="IPR035994">
    <property type="entry name" value="Nucleoside_phosphorylase_sf"/>
</dbReference>
<dbReference type="Pfam" id="PF24883">
    <property type="entry name" value="NPHP3_N"/>
    <property type="match status" value="1"/>
</dbReference>
<evidence type="ECO:0000256" key="2">
    <source>
        <dbReference type="PROSITE-ProRule" id="PRU00023"/>
    </source>
</evidence>
<keyword evidence="2" id="KW-0040">ANK repeat</keyword>
<evidence type="ECO:0008006" key="9">
    <source>
        <dbReference type="Google" id="ProtNLM"/>
    </source>
</evidence>
<evidence type="ECO:0000256" key="3">
    <source>
        <dbReference type="SAM" id="MobiDB-lite"/>
    </source>
</evidence>
<sequence>MSTRTITRTHEDYTVGWICALKEELVAAKVMLDETHPQLSQSHKDSNRYTLGSIGNHNIVIACLPSAGTNQAATVATSMANTFQNLKVGLLVGIGGGIPRRVDLGDVVVGYPTGKFPGVVQHDFGQWRDGEKPTFVRRGALNKPPTALLTALQDQRADHELYGFDFDQSLERVRERYPRLSARYTSRPMPVKTHKSEASYRTARTSQSQSSSSSSQVGVGDTPKIHFGLIASGNQVIKSASYRDSLNEKLGNQVFCVEMEAAGLVDDFPCLVIRGISDHADGNKGDDWHEYAAMVAAVYAKDFLGYTRAVDVQRETSISEVLRQQGQMMKQLLEDKTKSRLAQQNDKILKFLEGMTPIDHGLQHDSISRSRHPGTGEWIIDSRGYQNWLNQDKGILHCLGVPGAGKTFLISKVIDHLLGRYSISAGSSGKAAAGGRPVGVAHIYFDYNRAEDQKPSDILASLLLQLVHQHQDFALAKAKSSGEEEQYTLPKAVQQLCEQTQRPRIRPGTEEIVRTLEATLEAFSRVFFIIDAVDECGDYTQDFLHYMFRLRSRQGVKLSIFATSRDIQNIVNRFEFEGGRVLELRAREEDLREYLRSVVFMSERGLLIKNLELIQSKIIKAADGIFLLARLHFQLIEYKVTQADLKEALDSLHKGERAYSDAYERFIVRIRAQHKDFKDLAYQILDWVICAKRPLLMIELQCALAAGRPIADKPSPYTPTETKIIISSDQFTDSGTIISVCKGLVTFDKATGLVRLIHYTARQHFNQKWDIKGAHTYIANSCMRYVIYRLREIEAAEASNYEPNPKAVDMLDVYAALFWVSHSDEAWGDDVGPKRRGFINSDIVQSLGDRGTSTKNELTICSVPFSIMKRFGFDDLVEKFLGDNIISHYVFGAVKLGDTALIQLFIDYNMSIAFRDSEGRTPLILATECGKIPMMKILIRAGANVNSRDRLGETALFKAVKANNDVAISLLKAKGADTKIKNAKGRTVMWYQTGGVRRGIGMVLLLGSAHLATVALDRLMEDTSE</sequence>
<accession>A0AAN8RMV7</accession>
<evidence type="ECO:0000259" key="4">
    <source>
        <dbReference type="Pfam" id="PF01048"/>
    </source>
</evidence>
<dbReference type="InterPro" id="IPR000845">
    <property type="entry name" value="Nucleoside_phosphorylase_d"/>
</dbReference>
<dbReference type="Pfam" id="PF12796">
    <property type="entry name" value="Ank_2"/>
    <property type="match status" value="1"/>
</dbReference>
<dbReference type="InterPro" id="IPR002110">
    <property type="entry name" value="Ankyrin_rpt"/>
</dbReference>
<dbReference type="PROSITE" id="PS50297">
    <property type="entry name" value="ANK_REP_REGION"/>
    <property type="match status" value="1"/>
</dbReference>
<dbReference type="EMBL" id="JAVHNR010000005">
    <property type="protein sequence ID" value="KAK6343049.1"/>
    <property type="molecule type" value="Genomic_DNA"/>
</dbReference>
<protein>
    <recommendedName>
        <fullName evidence="9">Nucleoside phosphorylase domain-containing protein</fullName>
    </recommendedName>
</protein>
<gene>
    <name evidence="7" type="ORF">TWF718_008426</name>
</gene>
<dbReference type="InterPro" id="IPR054471">
    <property type="entry name" value="GPIID_WHD"/>
</dbReference>
<dbReference type="SMART" id="SM00248">
    <property type="entry name" value="ANK"/>
    <property type="match status" value="3"/>
</dbReference>
<feature type="domain" description="GPI inositol-deacylase winged helix" evidence="5">
    <location>
        <begin position="673"/>
        <end position="765"/>
    </location>
</feature>
<dbReference type="PANTHER" id="PTHR46082">
    <property type="entry name" value="ATP/GTP-BINDING PROTEIN-RELATED"/>
    <property type="match status" value="1"/>
</dbReference>
<dbReference type="GO" id="GO:0009116">
    <property type="term" value="P:nucleoside metabolic process"/>
    <property type="evidence" value="ECO:0007669"/>
    <property type="project" value="InterPro"/>
</dbReference>
<evidence type="ECO:0000256" key="1">
    <source>
        <dbReference type="ARBA" id="ARBA00022737"/>
    </source>
</evidence>
<keyword evidence="8" id="KW-1185">Reference proteome</keyword>
<comment type="caution">
    <text evidence="7">The sequence shown here is derived from an EMBL/GenBank/DDBJ whole genome shotgun (WGS) entry which is preliminary data.</text>
</comment>
<reference evidence="7 8" key="1">
    <citation type="submission" date="2019-10" db="EMBL/GenBank/DDBJ databases">
        <authorList>
            <person name="Palmer J.M."/>
        </authorList>
    </citation>
    <scope>NUCLEOTIDE SEQUENCE [LARGE SCALE GENOMIC DNA]</scope>
    <source>
        <strain evidence="7 8">TWF718</strain>
    </source>
</reference>
<evidence type="ECO:0000259" key="5">
    <source>
        <dbReference type="Pfam" id="PF22939"/>
    </source>
</evidence>
<feature type="domain" description="Nephrocystin 3-like N-terminal" evidence="6">
    <location>
        <begin position="374"/>
        <end position="565"/>
    </location>
</feature>
<dbReference type="Gene3D" id="1.25.40.20">
    <property type="entry name" value="Ankyrin repeat-containing domain"/>
    <property type="match status" value="1"/>
</dbReference>
<evidence type="ECO:0000313" key="8">
    <source>
        <dbReference type="Proteomes" id="UP001313282"/>
    </source>
</evidence>
<evidence type="ECO:0000259" key="6">
    <source>
        <dbReference type="Pfam" id="PF24883"/>
    </source>
</evidence>
<name>A0AAN8RMV7_9PEZI</name>
<evidence type="ECO:0000313" key="7">
    <source>
        <dbReference type="EMBL" id="KAK6343049.1"/>
    </source>
</evidence>
<dbReference type="InterPro" id="IPR053137">
    <property type="entry name" value="NLR-like"/>
</dbReference>
<dbReference type="InterPro" id="IPR056884">
    <property type="entry name" value="NPHP3-like_N"/>
</dbReference>
<feature type="repeat" description="ANK" evidence="2">
    <location>
        <begin position="918"/>
        <end position="950"/>
    </location>
</feature>
<proteinExistence type="predicted"/>
<dbReference type="PANTHER" id="PTHR46082:SF11">
    <property type="entry name" value="AAA+ ATPASE DOMAIN-CONTAINING PROTEIN-RELATED"/>
    <property type="match status" value="1"/>
</dbReference>
<dbReference type="Gene3D" id="3.40.50.1580">
    <property type="entry name" value="Nucleoside phosphorylase domain"/>
    <property type="match status" value="1"/>
</dbReference>
<dbReference type="SUPFAM" id="SSF53167">
    <property type="entry name" value="Purine and uridine phosphorylases"/>
    <property type="match status" value="1"/>
</dbReference>
<dbReference type="AlphaFoldDB" id="A0AAN8RMV7"/>
<feature type="compositionally biased region" description="Low complexity" evidence="3">
    <location>
        <begin position="206"/>
        <end position="216"/>
    </location>
</feature>
<feature type="region of interest" description="Disordered" evidence="3">
    <location>
        <begin position="181"/>
        <end position="219"/>
    </location>
</feature>
<dbReference type="SUPFAM" id="SSF52540">
    <property type="entry name" value="P-loop containing nucleoside triphosphate hydrolases"/>
    <property type="match status" value="1"/>
</dbReference>